<dbReference type="InterPro" id="IPR049514">
    <property type="entry name" value="Fic-like_C"/>
</dbReference>
<protein>
    <recommendedName>
        <fullName evidence="1">Filamentation induced by cAMP protein Fic-like C-terminal domain-containing protein</fullName>
    </recommendedName>
</protein>
<dbReference type="Proteomes" id="UP000245412">
    <property type="component" value="Unassembled WGS sequence"/>
</dbReference>
<gene>
    <name evidence="2" type="ORF">C7383_11870</name>
</gene>
<evidence type="ECO:0000313" key="3">
    <source>
        <dbReference type="Proteomes" id="UP000245412"/>
    </source>
</evidence>
<dbReference type="EMBL" id="QGGY01000018">
    <property type="protein sequence ID" value="PWJ72459.1"/>
    <property type="molecule type" value="Genomic_DNA"/>
</dbReference>
<sequence length="89" mass="10306">MLKQIDAVIDEIVTQVRRPDDTLSEYVKKLLNAMDFEVPYSAAAIMQRLGIKSRETLRKNYLDPALKMGLVIRTIPDKPNSKNQRYIKK</sequence>
<name>A0AB73SYK8_9FIRM</name>
<keyword evidence="3" id="KW-1185">Reference proteome</keyword>
<dbReference type="RefSeq" id="WP_109748458.1">
    <property type="nucleotide sequence ID" value="NZ_CABJAT010000011.1"/>
</dbReference>
<accession>A0AB73SYK8</accession>
<organism evidence="2 3">
    <name type="scientific">Murimonas intestini</name>
    <dbReference type="NCBI Taxonomy" id="1337051"/>
    <lineage>
        <taxon>Bacteria</taxon>
        <taxon>Bacillati</taxon>
        <taxon>Bacillota</taxon>
        <taxon>Clostridia</taxon>
        <taxon>Lachnospirales</taxon>
        <taxon>Lachnospiraceae</taxon>
        <taxon>Murimonas</taxon>
    </lineage>
</organism>
<comment type="caution">
    <text evidence="2">The sequence shown here is derived from an EMBL/GenBank/DDBJ whole genome shotgun (WGS) entry which is preliminary data.</text>
</comment>
<feature type="domain" description="Filamentation induced by cAMP protein Fic-like C-terminal" evidence="1">
    <location>
        <begin position="26"/>
        <end position="86"/>
    </location>
</feature>
<dbReference type="AlphaFoldDB" id="A0AB73SYK8"/>
<proteinExistence type="predicted"/>
<evidence type="ECO:0000313" key="2">
    <source>
        <dbReference type="EMBL" id="PWJ72459.1"/>
    </source>
</evidence>
<dbReference type="Pfam" id="PF21247">
    <property type="entry name" value="Fic-like_C"/>
    <property type="match status" value="1"/>
</dbReference>
<reference evidence="2 3" key="1">
    <citation type="submission" date="2018-05" db="EMBL/GenBank/DDBJ databases">
        <authorList>
            <person name="Goeker M."/>
            <person name="Huntemann M."/>
            <person name="Clum A."/>
            <person name="Pillay M."/>
            <person name="Palaniappan K."/>
            <person name="Varghese N."/>
            <person name="Mikhailova N."/>
            <person name="Stamatis D."/>
            <person name="Reddy T."/>
            <person name="Daum C."/>
            <person name="Shapiro N."/>
            <person name="Ivanova N."/>
            <person name="Kyrpides N."/>
            <person name="Woyke T."/>
        </authorList>
    </citation>
    <scope>NUCLEOTIDE SEQUENCE [LARGE SCALE GENOMIC DNA]</scope>
    <source>
        <strain evidence="2 3">DSM 26524</strain>
    </source>
</reference>
<evidence type="ECO:0000259" key="1">
    <source>
        <dbReference type="Pfam" id="PF21247"/>
    </source>
</evidence>